<accession>A0A1H7NGK7</accession>
<dbReference type="InterPro" id="IPR050782">
    <property type="entry name" value="PP1_regulatory_subunit_3"/>
</dbReference>
<dbReference type="EMBL" id="FOAB01000003">
    <property type="protein sequence ID" value="SEL22135.1"/>
    <property type="molecule type" value="Genomic_DNA"/>
</dbReference>
<proteinExistence type="predicted"/>
<evidence type="ECO:0000259" key="1">
    <source>
        <dbReference type="PROSITE" id="PS51159"/>
    </source>
</evidence>
<reference evidence="2 3" key="1">
    <citation type="submission" date="2016-10" db="EMBL/GenBank/DDBJ databases">
        <authorList>
            <person name="de Groot N.N."/>
        </authorList>
    </citation>
    <scope>NUCLEOTIDE SEQUENCE [LARGE SCALE GENOMIC DNA]</scope>
    <source>
        <strain evidence="2 3">DSM 25232</strain>
    </source>
</reference>
<dbReference type="PANTHER" id="PTHR12307:SF36">
    <property type="entry name" value="GLYCOGEN-BINDING SUBUNIT 76A"/>
    <property type="match status" value="1"/>
</dbReference>
<dbReference type="InterPro" id="IPR038175">
    <property type="entry name" value="CBM21_dom_sf"/>
</dbReference>
<sequence length="284" mass="33056">MKKYFYLLISLIILSCNTEDDFIEDKKEDIAIDDILLKNSNPVKLTKAWTTYSSYRGYESYVRKFTVKVANLAYDKTVSIYHQKIDGNWDQIPLAYNQSVDNGQNEIWFGEYSLSGYGVNQVYADAFVVRYDVNGTTYWDNNNGSDYKMSRTEGFFFADSNINVSVDTDFVGLSYSAYDDQNRFNITVDVRNLDPNKEVGVVYSSDGWKTQKYLPLIYRQFWSNGPFYTIQSPNNFGIERWQGYTLLSASDDQLEYAIVYRVNGKEYWDNNYGENYMVNVNSNN</sequence>
<dbReference type="Pfam" id="PF03370">
    <property type="entry name" value="CBM_21"/>
    <property type="match status" value="2"/>
</dbReference>
<gene>
    <name evidence="2" type="ORF">SAMN04487910_2063</name>
</gene>
<dbReference type="PROSITE" id="PS51257">
    <property type="entry name" value="PROKAR_LIPOPROTEIN"/>
    <property type="match status" value="1"/>
</dbReference>
<keyword evidence="3" id="KW-1185">Reference proteome</keyword>
<dbReference type="PROSITE" id="PS51159">
    <property type="entry name" value="CBM21"/>
    <property type="match status" value="2"/>
</dbReference>
<evidence type="ECO:0000313" key="2">
    <source>
        <dbReference type="EMBL" id="SEL22135.1"/>
    </source>
</evidence>
<dbReference type="Proteomes" id="UP000198521">
    <property type="component" value="Unassembled WGS sequence"/>
</dbReference>
<protein>
    <submittedName>
        <fullName evidence="2">Carbohydrate/starch-binding module (Family 21)</fullName>
    </submittedName>
</protein>
<dbReference type="GO" id="GO:0000164">
    <property type="term" value="C:protein phosphatase type 1 complex"/>
    <property type="evidence" value="ECO:0007669"/>
    <property type="project" value="TreeGrafter"/>
</dbReference>
<feature type="domain" description="CBM21" evidence="1">
    <location>
        <begin position="35"/>
        <end position="150"/>
    </location>
</feature>
<dbReference type="GO" id="GO:0005979">
    <property type="term" value="P:regulation of glycogen biosynthetic process"/>
    <property type="evidence" value="ECO:0007669"/>
    <property type="project" value="TreeGrafter"/>
</dbReference>
<feature type="domain" description="CBM21" evidence="1">
    <location>
        <begin position="163"/>
        <end position="279"/>
    </location>
</feature>
<dbReference type="GO" id="GO:2001069">
    <property type="term" value="F:glycogen binding"/>
    <property type="evidence" value="ECO:0007669"/>
    <property type="project" value="TreeGrafter"/>
</dbReference>
<dbReference type="OrthoDB" id="9812537at2"/>
<dbReference type="RefSeq" id="WP_091408003.1">
    <property type="nucleotide sequence ID" value="NZ_FOAB01000003.1"/>
</dbReference>
<name>A0A1H7NGK7_AQUAM</name>
<evidence type="ECO:0000313" key="3">
    <source>
        <dbReference type="Proteomes" id="UP000198521"/>
    </source>
</evidence>
<dbReference type="STRING" id="1038014.SAMN04487910_2063"/>
<dbReference type="PANTHER" id="PTHR12307">
    <property type="entry name" value="PROTEIN PHOSPHATASE 1 REGULATORY SUBUNIT"/>
    <property type="match status" value="1"/>
</dbReference>
<dbReference type="InterPro" id="IPR005036">
    <property type="entry name" value="CBM21_dom"/>
</dbReference>
<organism evidence="2 3">
    <name type="scientific">Aquimarina amphilecti</name>
    <dbReference type="NCBI Taxonomy" id="1038014"/>
    <lineage>
        <taxon>Bacteria</taxon>
        <taxon>Pseudomonadati</taxon>
        <taxon>Bacteroidota</taxon>
        <taxon>Flavobacteriia</taxon>
        <taxon>Flavobacteriales</taxon>
        <taxon>Flavobacteriaceae</taxon>
        <taxon>Aquimarina</taxon>
    </lineage>
</organism>
<dbReference type="Gene3D" id="2.60.40.2440">
    <property type="entry name" value="Carbohydrate binding type-21 domain"/>
    <property type="match status" value="2"/>
</dbReference>
<dbReference type="GO" id="GO:0008157">
    <property type="term" value="F:protein phosphatase 1 binding"/>
    <property type="evidence" value="ECO:0007669"/>
    <property type="project" value="TreeGrafter"/>
</dbReference>
<dbReference type="AlphaFoldDB" id="A0A1H7NGK7"/>